<evidence type="ECO:0000256" key="3">
    <source>
        <dbReference type="ARBA" id="ARBA00022475"/>
    </source>
</evidence>
<evidence type="ECO:0000256" key="1">
    <source>
        <dbReference type="ARBA" id="ARBA00004651"/>
    </source>
</evidence>
<dbReference type="InterPro" id="IPR050545">
    <property type="entry name" value="Mycobact_MmpL"/>
</dbReference>
<keyword evidence="6 8" id="KW-0472">Membrane</keyword>
<dbReference type="Proteomes" id="UP000289691">
    <property type="component" value="Unassembled WGS sequence"/>
</dbReference>
<dbReference type="PANTHER" id="PTHR33406">
    <property type="entry name" value="MEMBRANE PROTEIN MJ1562-RELATED"/>
    <property type="match status" value="1"/>
</dbReference>
<feature type="transmembrane region" description="Helical" evidence="8">
    <location>
        <begin position="783"/>
        <end position="809"/>
    </location>
</feature>
<dbReference type="InterPro" id="IPR004869">
    <property type="entry name" value="MMPL_dom"/>
</dbReference>
<dbReference type="EMBL" id="RDFA01000010">
    <property type="protein sequence ID" value="RXK46317.1"/>
    <property type="molecule type" value="Genomic_DNA"/>
</dbReference>
<feature type="transmembrane region" description="Helical" evidence="8">
    <location>
        <begin position="21"/>
        <end position="40"/>
    </location>
</feature>
<dbReference type="InterPro" id="IPR001036">
    <property type="entry name" value="Acrflvin-R"/>
</dbReference>
<dbReference type="GO" id="GO:0005886">
    <property type="term" value="C:plasma membrane"/>
    <property type="evidence" value="ECO:0007669"/>
    <property type="project" value="UniProtKB-SubCell"/>
</dbReference>
<proteinExistence type="inferred from homology"/>
<feature type="transmembrane region" description="Helical" evidence="8">
    <location>
        <begin position="757"/>
        <end position="777"/>
    </location>
</feature>
<dbReference type="PROSITE" id="PS50156">
    <property type="entry name" value="SSD"/>
    <property type="match status" value="2"/>
</dbReference>
<evidence type="ECO:0000256" key="5">
    <source>
        <dbReference type="ARBA" id="ARBA00022989"/>
    </source>
</evidence>
<keyword evidence="4 8" id="KW-0812">Transmembrane</keyword>
<evidence type="ECO:0000256" key="2">
    <source>
        <dbReference type="ARBA" id="ARBA00010157"/>
    </source>
</evidence>
<evidence type="ECO:0000256" key="7">
    <source>
        <dbReference type="SAM" id="MobiDB-lite"/>
    </source>
</evidence>
<evidence type="ECO:0000259" key="9">
    <source>
        <dbReference type="PROSITE" id="PS50156"/>
    </source>
</evidence>
<keyword evidence="11" id="KW-1185">Reference proteome</keyword>
<reference evidence="10 11" key="1">
    <citation type="submission" date="2019-01" db="EMBL/GenBank/DDBJ databases">
        <title>Halorientalis sp. F13-25 a new haloarchaeum isolated from hypersaline water.</title>
        <authorList>
            <person name="Ana D.-V."/>
            <person name="Cristina S.-P."/>
            <person name="Antonio V."/>
        </authorList>
    </citation>
    <scope>NUCLEOTIDE SEQUENCE [LARGE SCALE GENOMIC DNA]</scope>
    <source>
        <strain evidence="10 11">F13-25</strain>
    </source>
</reference>
<feature type="transmembrane region" description="Helical" evidence="8">
    <location>
        <begin position="336"/>
        <end position="353"/>
    </location>
</feature>
<keyword evidence="3" id="KW-1003">Cell membrane</keyword>
<evidence type="ECO:0000256" key="6">
    <source>
        <dbReference type="ARBA" id="ARBA00023136"/>
    </source>
</evidence>
<dbReference type="PRINTS" id="PR00702">
    <property type="entry name" value="ACRIFLAVINRP"/>
</dbReference>
<comment type="caution">
    <text evidence="10">The sequence shown here is derived from an EMBL/GenBank/DDBJ whole genome shotgun (WGS) entry which is preliminary data.</text>
</comment>
<dbReference type="PANTHER" id="PTHR33406:SF6">
    <property type="entry name" value="MEMBRANE PROTEIN YDGH-RELATED"/>
    <property type="match status" value="1"/>
</dbReference>
<dbReference type="AlphaFoldDB" id="A0A498KQD2"/>
<gene>
    <name evidence="10" type="ORF">EAF64_19765</name>
</gene>
<feature type="transmembrane region" description="Helical" evidence="8">
    <location>
        <begin position="293"/>
        <end position="315"/>
    </location>
</feature>
<comment type="similarity">
    <text evidence="2">Belongs to the resistance-nodulation-cell division (RND) (TC 2.A.6) family. MmpL subfamily.</text>
</comment>
<dbReference type="Gene3D" id="1.20.1640.10">
    <property type="entry name" value="Multidrug efflux transporter AcrB transmembrane domain"/>
    <property type="match status" value="2"/>
</dbReference>
<evidence type="ECO:0000256" key="8">
    <source>
        <dbReference type="SAM" id="Phobius"/>
    </source>
</evidence>
<feature type="domain" description="SSD" evidence="9">
    <location>
        <begin position="648"/>
        <end position="808"/>
    </location>
</feature>
<feature type="transmembrane region" description="Helical" evidence="8">
    <location>
        <begin position="264"/>
        <end position="287"/>
    </location>
</feature>
<feature type="domain" description="SSD" evidence="9">
    <location>
        <begin position="265"/>
        <end position="390"/>
    </location>
</feature>
<accession>A0A498KQD2</accession>
<feature type="region of interest" description="Disordered" evidence="7">
    <location>
        <begin position="820"/>
        <end position="915"/>
    </location>
</feature>
<feature type="compositionally biased region" description="Low complexity" evidence="7">
    <location>
        <begin position="904"/>
        <end position="915"/>
    </location>
</feature>
<feature type="transmembrane region" description="Helical" evidence="8">
    <location>
        <begin position="683"/>
        <end position="704"/>
    </location>
</feature>
<comment type="subcellular location">
    <subcellularLocation>
        <location evidence="1">Cell membrane</location>
        <topology evidence="1">Multi-pass membrane protein</topology>
    </subcellularLocation>
</comment>
<protein>
    <submittedName>
        <fullName evidence="10">RND transporter</fullName>
    </submittedName>
</protein>
<dbReference type="SUPFAM" id="SSF82866">
    <property type="entry name" value="Multidrug efflux transporter AcrB transmembrane domain"/>
    <property type="match status" value="2"/>
</dbReference>
<dbReference type="OrthoDB" id="42357at2157"/>
<dbReference type="InterPro" id="IPR000731">
    <property type="entry name" value="SSD"/>
</dbReference>
<keyword evidence="5 8" id="KW-1133">Transmembrane helix</keyword>
<dbReference type="RefSeq" id="WP_129070705.1">
    <property type="nucleotide sequence ID" value="NZ_RDFA01000010.1"/>
</dbReference>
<evidence type="ECO:0000313" key="11">
    <source>
        <dbReference type="Proteomes" id="UP000289691"/>
    </source>
</evidence>
<feature type="compositionally biased region" description="Acidic residues" evidence="7">
    <location>
        <begin position="888"/>
        <end position="903"/>
    </location>
</feature>
<sequence>MDHQRVIDRIDETIVERPGRIILAFLVVTALFTMGLGSVGTSAGTSQFTTGLPAEEAFTQVNEKFSPTFAADTGSTSLIQYNRNVLDRESLLNMLRAQERLQERDSLRVASTASAARIVATQLDPSATTLEAQIDAVEDATAGEIDRAVARAADRSSRFSGLLSNDFNRKSATATATIGSVSHEVPAGLSSGSGQGGTSPLTPIQEQSIFVVSSVEGSIQVFGSGVLASEFSNVILDSLLIVVPAAVLFITFFLVIAYRDLLDLLLGVVALVMGIIWTFGFMGLAGIPFSQMLIAVPPLLLAVGIDFGIHAINRYREERELDYSIEESMRVTTDQLIVAFFIVTGTTVIGFAANLVSDLGPIRDFGVVASVGIVFTFLIFGIFLPAAKVWLDRRRDRIPIPTFSQTPMGSEGSALSGVLRLGVVVANRAPAIFLILILLGTAGAGYYATGVNTSFAQEDFLPPEDNPDWVMELPEPFRPHEYTVTETTNFLEDRFDSTQSDSVTMYVEGRLEKPTALESIHRAGDDPPDTVLTDGGRHADSTSIVTVIQDRAERNESFAQLVDRNDRNDDGIPDQNLGDVYDALLSSPARGQALDYMTEDRRATRVVYTVESGAEQGEITADAREMADGFRFHAVATGQTVVFQAVSDVIFMSAVESLGLALLGATLFLLLVYYVLEGRATLGIANVIPIVTTVSLVAATMRFADIPFNAITATMLAITIGLGIDYSVHVTHRFADERREHDLVTALDRTVRGTGGALLGSMLTTAFGIGVLALALFPAIGQFGILTAISIVYSFLTSIFVLPAALVLWDRFVGYDDSPAATTGGGGPSPDLGPEPATGTPNPDVAGSTEDPSVTESLLGIGSTPEPDTATNGGATASGNGDAATADGDADATGEDDTGEETTEPTADADSTAED</sequence>
<dbReference type="Pfam" id="PF03176">
    <property type="entry name" value="MMPL"/>
    <property type="match status" value="2"/>
</dbReference>
<feature type="transmembrane region" description="Helical" evidence="8">
    <location>
        <begin position="710"/>
        <end position="728"/>
    </location>
</feature>
<feature type="transmembrane region" description="Helical" evidence="8">
    <location>
        <begin position="365"/>
        <end position="387"/>
    </location>
</feature>
<organism evidence="10 11">
    <name type="scientific">Halorientalis pallida</name>
    <dbReference type="NCBI Taxonomy" id="2479928"/>
    <lineage>
        <taxon>Archaea</taxon>
        <taxon>Methanobacteriati</taxon>
        <taxon>Methanobacteriota</taxon>
        <taxon>Stenosarchaea group</taxon>
        <taxon>Halobacteria</taxon>
        <taxon>Halobacteriales</taxon>
        <taxon>Haloarculaceae</taxon>
        <taxon>Halorientalis</taxon>
    </lineage>
</organism>
<feature type="transmembrane region" description="Helical" evidence="8">
    <location>
        <begin position="429"/>
        <end position="448"/>
    </location>
</feature>
<feature type="compositionally biased region" description="Low complexity" evidence="7">
    <location>
        <begin position="868"/>
        <end position="887"/>
    </location>
</feature>
<name>A0A498KQD2_9EURY</name>
<dbReference type="GO" id="GO:0022857">
    <property type="term" value="F:transmembrane transporter activity"/>
    <property type="evidence" value="ECO:0007669"/>
    <property type="project" value="InterPro"/>
</dbReference>
<evidence type="ECO:0000256" key="4">
    <source>
        <dbReference type="ARBA" id="ARBA00022692"/>
    </source>
</evidence>
<feature type="transmembrane region" description="Helical" evidence="8">
    <location>
        <begin position="239"/>
        <end position="257"/>
    </location>
</feature>
<evidence type="ECO:0000313" key="10">
    <source>
        <dbReference type="EMBL" id="RXK46317.1"/>
    </source>
</evidence>
<feature type="transmembrane region" description="Helical" evidence="8">
    <location>
        <begin position="658"/>
        <end position="676"/>
    </location>
</feature>